<dbReference type="GO" id="GO:0004856">
    <property type="term" value="F:D-xylulokinase activity"/>
    <property type="evidence" value="ECO:0007669"/>
    <property type="project" value="TreeGrafter"/>
</dbReference>
<organism evidence="5 6">
    <name type="scientific">Prochlorococcus marinus subsp. pastoris (strain CCMP1986 / NIES-2087 / MED4)</name>
    <dbReference type="NCBI Taxonomy" id="59919"/>
    <lineage>
        <taxon>Bacteria</taxon>
        <taxon>Bacillati</taxon>
        <taxon>Cyanobacteriota</taxon>
        <taxon>Cyanophyceae</taxon>
        <taxon>Synechococcales</taxon>
        <taxon>Prochlorococcaceae</taxon>
        <taxon>Prochlorococcus</taxon>
    </lineage>
</organism>
<evidence type="ECO:0000256" key="1">
    <source>
        <dbReference type="ARBA" id="ARBA00009156"/>
    </source>
</evidence>
<dbReference type="GO" id="GO:0005829">
    <property type="term" value="C:cytosol"/>
    <property type="evidence" value="ECO:0007669"/>
    <property type="project" value="TreeGrafter"/>
</dbReference>
<dbReference type="AlphaFoldDB" id="Q7V2Y9"/>
<dbReference type="InterPro" id="IPR043129">
    <property type="entry name" value="ATPase_NBD"/>
</dbReference>
<dbReference type="HOGENOM" id="CLU_009281_0_0_3"/>
<keyword evidence="3 5" id="KW-0418">Kinase</keyword>
<dbReference type="Proteomes" id="UP000001026">
    <property type="component" value="Chromosome"/>
</dbReference>
<evidence type="ECO:0000259" key="4">
    <source>
        <dbReference type="Pfam" id="PF02782"/>
    </source>
</evidence>
<comment type="similarity">
    <text evidence="1">Belongs to the FGGY kinase family.</text>
</comment>
<sequence>MPDDFFGGLDFGTSGARISIINFKKELKYTNSVSYQYGFKNPNSWINSCEKLLDNLPLDIKKNIVNLAISGTSGTLTACTLRGDPIGEAIPYDQACNENKILIESITVGEDHLQTPYSSLAKALKLIDKFGENIILRHQSDLITGWFLKDWTYGEEGNNIKLGWSLIKESWPKSYLKTSWQKCLPLIIKSGKILGQIDTDLAERFKLNKKILLVSGTTDSNAAFLAAGLGDEEGLTVLGTTIVVKKINKTPIKEKGITTHRVSNKWICGGASNAGCGILSQFFSDLEIKELSRQINPSKNTSLNLLPLNSRGERFPVNNPFLEPILSPRPVSDSLFLHALFEGLARIELKGWEKLYELTGSLPKRIVTTGGGSKNPQWRAIRERIINIPIISCKKTTSFGTALLAINAK</sequence>
<keyword evidence="2" id="KW-0808">Transferase</keyword>
<dbReference type="GO" id="GO:0005997">
    <property type="term" value="P:xylulose metabolic process"/>
    <property type="evidence" value="ECO:0007669"/>
    <property type="project" value="TreeGrafter"/>
</dbReference>
<dbReference type="eggNOG" id="COG1070">
    <property type="taxonomic scope" value="Bacteria"/>
</dbReference>
<dbReference type="Gene3D" id="3.30.420.40">
    <property type="match status" value="2"/>
</dbReference>
<dbReference type="OrthoDB" id="9805576at2"/>
<gene>
    <name evidence="5" type="ordered locus">PMM0310</name>
</gene>
<dbReference type="EMBL" id="BX548174">
    <property type="protein sequence ID" value="CAE18769.1"/>
    <property type="molecule type" value="Genomic_DNA"/>
</dbReference>
<dbReference type="InterPro" id="IPR018485">
    <property type="entry name" value="FGGY_C"/>
</dbReference>
<dbReference type="SUPFAM" id="SSF53067">
    <property type="entry name" value="Actin-like ATPase domain"/>
    <property type="match status" value="2"/>
</dbReference>
<dbReference type="CDD" id="cd07783">
    <property type="entry name" value="ASKHA_NBD_FGGY_SePSK_AtXK1-like"/>
    <property type="match status" value="1"/>
</dbReference>
<evidence type="ECO:0000313" key="5">
    <source>
        <dbReference type="EMBL" id="CAE18769.1"/>
    </source>
</evidence>
<evidence type="ECO:0000256" key="2">
    <source>
        <dbReference type="ARBA" id="ARBA00022679"/>
    </source>
</evidence>
<protein>
    <submittedName>
        <fullName evidence="5">Carbohydrate kinase, FGGY family</fullName>
    </submittedName>
</protein>
<proteinExistence type="inferred from homology"/>
<feature type="domain" description="Carbohydrate kinase FGGY C-terminal" evidence="4">
    <location>
        <begin position="236"/>
        <end position="406"/>
    </location>
</feature>
<reference evidence="5 6" key="1">
    <citation type="journal article" date="2003" name="Nature">
        <title>Genome divergence in two Prochlorococcus ecotypes reflects oceanic niche differentiation.</title>
        <authorList>
            <person name="Rocap G."/>
            <person name="Larimer F.W."/>
            <person name="Lamerdin J.E."/>
            <person name="Malfatti S."/>
            <person name="Chain P."/>
            <person name="Ahlgren N.A."/>
            <person name="Arellano A."/>
            <person name="Coleman M."/>
            <person name="Hauser L."/>
            <person name="Hess W.R."/>
            <person name="Johnson Z.I."/>
            <person name="Land M.L."/>
            <person name="Lindell D."/>
            <person name="Post A.F."/>
            <person name="Regala W."/>
            <person name="Shah M."/>
            <person name="Shaw S.L."/>
            <person name="Steglich C."/>
            <person name="Sullivan M.B."/>
            <person name="Ting C.S."/>
            <person name="Tolonen A."/>
            <person name="Webb E.A."/>
            <person name="Zinser E.R."/>
            <person name="Chisholm S.W."/>
        </authorList>
    </citation>
    <scope>NUCLEOTIDE SEQUENCE [LARGE SCALE GENOMIC DNA]</scope>
    <source>
        <strain evidence="6">CCMP1986 / NIES-2087 / MED4</strain>
    </source>
</reference>
<dbReference type="PANTHER" id="PTHR10196">
    <property type="entry name" value="SUGAR KINASE"/>
    <property type="match status" value="1"/>
</dbReference>
<name>Q7V2Y9_PROMP</name>
<dbReference type="Pfam" id="PF02782">
    <property type="entry name" value="FGGY_C"/>
    <property type="match status" value="1"/>
</dbReference>
<dbReference type="RefSeq" id="WP_011131947.1">
    <property type="nucleotide sequence ID" value="NC_005072.1"/>
</dbReference>
<dbReference type="STRING" id="59919.PMM0310"/>
<evidence type="ECO:0000256" key="3">
    <source>
        <dbReference type="ARBA" id="ARBA00022777"/>
    </source>
</evidence>
<dbReference type="PANTHER" id="PTHR10196:SF80">
    <property type="entry name" value="D-RIBULOSE KINASE"/>
    <property type="match status" value="1"/>
</dbReference>
<accession>Q7V2Y9</accession>
<evidence type="ECO:0000313" key="6">
    <source>
        <dbReference type="Proteomes" id="UP000001026"/>
    </source>
</evidence>
<dbReference type="GO" id="GO:0019150">
    <property type="term" value="F:D-ribulokinase activity"/>
    <property type="evidence" value="ECO:0007669"/>
    <property type="project" value="TreeGrafter"/>
</dbReference>
<dbReference type="KEGG" id="pmm:PMM0310"/>